<evidence type="ECO:0000256" key="2">
    <source>
        <dbReference type="SAM" id="MobiDB-lite"/>
    </source>
</evidence>
<feature type="compositionally biased region" description="Basic and acidic residues" evidence="2">
    <location>
        <begin position="185"/>
        <end position="201"/>
    </location>
</feature>
<feature type="transmembrane region" description="Helical" evidence="3">
    <location>
        <begin position="384"/>
        <end position="405"/>
    </location>
</feature>
<feature type="compositionally biased region" description="Low complexity" evidence="2">
    <location>
        <begin position="370"/>
        <end position="382"/>
    </location>
</feature>
<keyword evidence="6" id="KW-1185">Reference proteome</keyword>
<dbReference type="Gene3D" id="3.30.530.20">
    <property type="match status" value="1"/>
</dbReference>
<dbReference type="PANTHER" id="PTHR13009">
    <property type="entry name" value="HEAT SHOCK PROTEIN 90 HSP90 CO-CHAPERONE AHA-1"/>
    <property type="match status" value="1"/>
</dbReference>
<dbReference type="EMBL" id="KI669494">
    <property type="protein sequence ID" value="OCF36751.1"/>
    <property type="molecule type" value="Genomic_DNA"/>
</dbReference>
<feature type="compositionally biased region" description="Low complexity" evidence="2">
    <location>
        <begin position="155"/>
        <end position="177"/>
    </location>
</feature>
<dbReference type="SMART" id="SM01000">
    <property type="entry name" value="Aha1_N"/>
    <property type="match status" value="1"/>
</dbReference>
<evidence type="ECO:0000259" key="4">
    <source>
        <dbReference type="SMART" id="SM01000"/>
    </source>
</evidence>
<dbReference type="GO" id="GO:0006457">
    <property type="term" value="P:protein folding"/>
    <property type="evidence" value="ECO:0007669"/>
    <property type="project" value="TreeGrafter"/>
</dbReference>
<evidence type="ECO:0000313" key="6">
    <source>
        <dbReference type="Proteomes" id="UP000092666"/>
    </source>
</evidence>
<dbReference type="Pfam" id="PF09229">
    <property type="entry name" value="Aha1_N"/>
    <property type="match status" value="1"/>
</dbReference>
<dbReference type="InterPro" id="IPR036338">
    <property type="entry name" value="Aha1"/>
</dbReference>
<sequence length="412" mass="43774">MGDPKPLTAYQQTYHWRNKNCAPFAYDWVKKSLPGLKVGDSSQSAVIAEVTSVSGDCDLGQRKGKLLTIYDLEVQAKWTGKAKDGSEVNGTLKVPEMSHEAIDGLSDYVFEWSLTSSPSGPSSDLLSYIKSSFPSVLSEKMNTFRADLLAAHGNPSSGDASPSPSGTSTPAASSSYAPAPPTKAPEPKKEEAPQEQKKDVGKTVTVEVKADLQASADDLWSLLTDENKIPMWSRSAAKISLSPDAPYELFSGNVRGKIVSVDAPKKLVQTWQVRNPAWPSDHYGTLTLSLNQGSDSTAATFTLDGVPVGVESDVEKALDTFYIRGLKQMGLVLSSSSRSYPTPLSRSQVPFKSSTATPSSKPKKLRRKTPSSSSSSSGWSTSSLLGGGVVVALSAVLVGIVYTSVTSPGSRA</sequence>
<feature type="compositionally biased region" description="Low complexity" evidence="2">
    <location>
        <begin position="337"/>
        <end position="360"/>
    </location>
</feature>
<feature type="region of interest" description="Disordered" evidence="2">
    <location>
        <begin position="153"/>
        <end position="203"/>
    </location>
</feature>
<evidence type="ECO:0000313" key="5">
    <source>
        <dbReference type="EMBL" id="OCF36751.1"/>
    </source>
</evidence>
<organism evidence="5 6">
    <name type="scientific">Kwoniella heveanensis BCC8398</name>
    <dbReference type="NCBI Taxonomy" id="1296120"/>
    <lineage>
        <taxon>Eukaryota</taxon>
        <taxon>Fungi</taxon>
        <taxon>Dikarya</taxon>
        <taxon>Basidiomycota</taxon>
        <taxon>Agaricomycotina</taxon>
        <taxon>Tremellomycetes</taxon>
        <taxon>Tremellales</taxon>
        <taxon>Cryptococcaceae</taxon>
        <taxon>Kwoniella</taxon>
    </lineage>
</organism>
<reference evidence="5 6" key="1">
    <citation type="submission" date="2013-07" db="EMBL/GenBank/DDBJ databases">
        <title>The Genome Sequence of Cryptococcus heveanensis BCC8398.</title>
        <authorList>
            <consortium name="The Broad Institute Genome Sequencing Platform"/>
            <person name="Cuomo C."/>
            <person name="Litvintseva A."/>
            <person name="Chen Y."/>
            <person name="Heitman J."/>
            <person name="Sun S."/>
            <person name="Springer D."/>
            <person name="Dromer F."/>
            <person name="Young S.K."/>
            <person name="Zeng Q."/>
            <person name="Gargeya S."/>
            <person name="Fitzgerald M."/>
            <person name="Abouelleil A."/>
            <person name="Alvarado L."/>
            <person name="Berlin A.M."/>
            <person name="Chapman S.B."/>
            <person name="Dewar J."/>
            <person name="Goldberg J."/>
            <person name="Griggs A."/>
            <person name="Gujja S."/>
            <person name="Hansen M."/>
            <person name="Howarth C."/>
            <person name="Imamovic A."/>
            <person name="Larimer J."/>
            <person name="McCowan C."/>
            <person name="Murphy C."/>
            <person name="Pearson M."/>
            <person name="Priest M."/>
            <person name="Roberts A."/>
            <person name="Saif S."/>
            <person name="Shea T."/>
            <person name="Sykes S."/>
            <person name="Wortman J."/>
            <person name="Nusbaum C."/>
            <person name="Birren B."/>
        </authorList>
    </citation>
    <scope>NUCLEOTIDE SEQUENCE [LARGE SCALE GENOMIC DNA]</scope>
    <source>
        <strain evidence="5 6">BCC8398</strain>
    </source>
</reference>
<dbReference type="GO" id="GO:0005829">
    <property type="term" value="C:cytosol"/>
    <property type="evidence" value="ECO:0007669"/>
    <property type="project" value="TreeGrafter"/>
</dbReference>
<dbReference type="SUPFAM" id="SSF55961">
    <property type="entry name" value="Bet v1-like"/>
    <property type="match status" value="1"/>
</dbReference>
<gene>
    <name evidence="5" type="ORF">I316_01347</name>
</gene>
<keyword evidence="3" id="KW-0812">Transmembrane</keyword>
<proteinExistence type="inferred from homology"/>
<evidence type="ECO:0000256" key="3">
    <source>
        <dbReference type="SAM" id="Phobius"/>
    </source>
</evidence>
<dbReference type="GO" id="GO:0051087">
    <property type="term" value="F:protein-folding chaperone binding"/>
    <property type="evidence" value="ECO:0007669"/>
    <property type="project" value="InterPro"/>
</dbReference>
<name>A0A1B9H0F2_9TREE</name>
<dbReference type="GO" id="GO:0001671">
    <property type="term" value="F:ATPase activator activity"/>
    <property type="evidence" value="ECO:0007669"/>
    <property type="project" value="InterPro"/>
</dbReference>
<dbReference type="Pfam" id="PF08327">
    <property type="entry name" value="AHSA1"/>
    <property type="match status" value="1"/>
</dbReference>
<dbReference type="OrthoDB" id="567237at2759"/>
<dbReference type="InterPro" id="IPR023393">
    <property type="entry name" value="START-like_dom_sf"/>
</dbReference>
<dbReference type="PANTHER" id="PTHR13009:SF22">
    <property type="entry name" value="LD43819P"/>
    <property type="match status" value="1"/>
</dbReference>
<reference evidence="6" key="2">
    <citation type="submission" date="2013-12" db="EMBL/GenBank/DDBJ databases">
        <title>Evolution of pathogenesis and genome organization in the Tremellales.</title>
        <authorList>
            <person name="Cuomo C."/>
            <person name="Litvintseva A."/>
            <person name="Heitman J."/>
            <person name="Chen Y."/>
            <person name="Sun S."/>
            <person name="Springer D."/>
            <person name="Dromer F."/>
            <person name="Young S."/>
            <person name="Zeng Q."/>
            <person name="Chapman S."/>
            <person name="Gujja S."/>
            <person name="Saif S."/>
            <person name="Birren B."/>
        </authorList>
    </citation>
    <scope>NUCLEOTIDE SEQUENCE [LARGE SCALE GENOMIC DNA]</scope>
    <source>
        <strain evidence="6">BCC8398</strain>
    </source>
</reference>
<feature type="domain" description="Activator of Hsp90 ATPase AHSA1-like N-terminal" evidence="4">
    <location>
        <begin position="18"/>
        <end position="154"/>
    </location>
</feature>
<dbReference type="InterPro" id="IPR013538">
    <property type="entry name" value="ASHA1/2-like_C"/>
</dbReference>
<accession>A0A1B9H0F2</accession>
<feature type="region of interest" description="Disordered" evidence="2">
    <location>
        <begin position="337"/>
        <end position="382"/>
    </location>
</feature>
<keyword evidence="3" id="KW-1133">Transmembrane helix</keyword>
<comment type="similarity">
    <text evidence="1">Belongs to the AHA1 family.</text>
</comment>
<dbReference type="SUPFAM" id="SSF103111">
    <property type="entry name" value="Activator of Hsp90 ATPase, Aha1"/>
    <property type="match status" value="1"/>
</dbReference>
<evidence type="ECO:0000256" key="1">
    <source>
        <dbReference type="ARBA" id="ARBA00006817"/>
    </source>
</evidence>
<keyword evidence="3" id="KW-0472">Membrane</keyword>
<dbReference type="AlphaFoldDB" id="A0A1B9H0F2"/>
<dbReference type="InterPro" id="IPR015310">
    <property type="entry name" value="AHSA1-like_N"/>
</dbReference>
<dbReference type="CDD" id="cd08892">
    <property type="entry name" value="SRPBCC_Aha1"/>
    <property type="match status" value="1"/>
</dbReference>
<dbReference type="STRING" id="1296120.A0A1B9H0F2"/>
<dbReference type="Gene3D" id="3.15.10.20">
    <property type="entry name" value="Activator of Hsp90 ATPase Aha1, N-terminal domain"/>
    <property type="match status" value="1"/>
</dbReference>
<dbReference type="Proteomes" id="UP000092666">
    <property type="component" value="Unassembled WGS sequence"/>
</dbReference>
<protein>
    <submittedName>
        <fullName evidence="5">Chaperone activator</fullName>
    </submittedName>
</protein>